<protein>
    <submittedName>
        <fullName evidence="8">Uncharacterized protein LOC101858009</fullName>
    </submittedName>
</protein>
<feature type="transmembrane region" description="Helical" evidence="5">
    <location>
        <begin position="30"/>
        <end position="57"/>
    </location>
</feature>
<dbReference type="PANTHER" id="PTHR46641">
    <property type="entry name" value="FMRFAMIDE RECEPTOR-RELATED"/>
    <property type="match status" value="1"/>
</dbReference>
<dbReference type="Gene3D" id="1.20.1070.10">
    <property type="entry name" value="Rhodopsin 7-helix transmembrane proteins"/>
    <property type="match status" value="2"/>
</dbReference>
<evidence type="ECO:0000313" key="8">
    <source>
        <dbReference type="RefSeq" id="XP_012934915.1"/>
    </source>
</evidence>
<dbReference type="PRINTS" id="PR00237">
    <property type="entry name" value="GPCRRHODOPSN"/>
</dbReference>
<keyword evidence="2 5" id="KW-0812">Transmembrane</keyword>
<feature type="domain" description="G-protein coupled receptors family 1 profile" evidence="6">
    <location>
        <begin position="335"/>
        <end position="606"/>
    </location>
</feature>
<feature type="transmembrane region" description="Helical" evidence="5">
    <location>
        <begin position="356"/>
        <end position="381"/>
    </location>
</feature>
<feature type="transmembrane region" description="Helical" evidence="5">
    <location>
        <begin position="440"/>
        <end position="461"/>
    </location>
</feature>
<dbReference type="GeneID" id="101858009"/>
<dbReference type="InterPro" id="IPR019427">
    <property type="entry name" value="7TM_GPCR_serpentine_rcpt_Srw"/>
</dbReference>
<dbReference type="InterPro" id="IPR000276">
    <property type="entry name" value="GPCR_Rhodpsn"/>
</dbReference>
<feature type="transmembrane region" description="Helical" evidence="5">
    <location>
        <begin position="194"/>
        <end position="211"/>
    </location>
</feature>
<feature type="domain" description="G-protein coupled receptors family 1 profile" evidence="6">
    <location>
        <begin position="50"/>
        <end position="265"/>
    </location>
</feature>
<dbReference type="InterPro" id="IPR017452">
    <property type="entry name" value="GPCR_Rhodpsn_7TM"/>
</dbReference>
<evidence type="ECO:0000256" key="3">
    <source>
        <dbReference type="ARBA" id="ARBA00022989"/>
    </source>
</evidence>
<feature type="transmembrane region" description="Helical" evidence="5">
    <location>
        <begin position="496"/>
        <end position="519"/>
    </location>
</feature>
<organism evidence="7 8">
    <name type="scientific">Aplysia californica</name>
    <name type="common">California sea hare</name>
    <dbReference type="NCBI Taxonomy" id="6500"/>
    <lineage>
        <taxon>Eukaryota</taxon>
        <taxon>Metazoa</taxon>
        <taxon>Spiralia</taxon>
        <taxon>Lophotrochozoa</taxon>
        <taxon>Mollusca</taxon>
        <taxon>Gastropoda</taxon>
        <taxon>Heterobranchia</taxon>
        <taxon>Euthyneura</taxon>
        <taxon>Tectipleura</taxon>
        <taxon>Aplysiida</taxon>
        <taxon>Aplysioidea</taxon>
        <taxon>Aplysiidae</taxon>
        <taxon>Aplysia</taxon>
    </lineage>
</organism>
<dbReference type="PROSITE" id="PS50262">
    <property type="entry name" value="G_PROTEIN_RECEP_F1_2"/>
    <property type="match status" value="2"/>
</dbReference>
<dbReference type="PANTHER" id="PTHR46641:SF2">
    <property type="entry name" value="FMRFAMIDE RECEPTOR"/>
    <property type="match status" value="1"/>
</dbReference>
<feature type="transmembrane region" description="Helical" evidence="5">
    <location>
        <begin position="155"/>
        <end position="174"/>
    </location>
</feature>
<keyword evidence="4 5" id="KW-0472">Membrane</keyword>
<evidence type="ECO:0000259" key="6">
    <source>
        <dbReference type="PROSITE" id="PS50262"/>
    </source>
</evidence>
<feature type="transmembrane region" description="Helical" evidence="5">
    <location>
        <begin position="547"/>
        <end position="571"/>
    </location>
</feature>
<evidence type="ECO:0000256" key="5">
    <source>
        <dbReference type="SAM" id="Phobius"/>
    </source>
</evidence>
<gene>
    <name evidence="8" type="primary">LOC101858009</name>
</gene>
<evidence type="ECO:0000256" key="4">
    <source>
        <dbReference type="ARBA" id="ARBA00023136"/>
    </source>
</evidence>
<feature type="transmembrane region" description="Helical" evidence="5">
    <location>
        <begin position="69"/>
        <end position="90"/>
    </location>
</feature>
<proteinExistence type="predicted"/>
<dbReference type="Pfam" id="PF10324">
    <property type="entry name" value="7TM_GPCR_Srw"/>
    <property type="match status" value="1"/>
</dbReference>
<keyword evidence="3 5" id="KW-1133">Transmembrane helix</keyword>
<dbReference type="CDD" id="cd14978">
    <property type="entry name" value="7tmA_FMRFamide_R-like"/>
    <property type="match status" value="1"/>
</dbReference>
<evidence type="ECO:0000256" key="1">
    <source>
        <dbReference type="ARBA" id="ARBA00004370"/>
    </source>
</evidence>
<evidence type="ECO:0000256" key="2">
    <source>
        <dbReference type="ARBA" id="ARBA00022692"/>
    </source>
</evidence>
<dbReference type="Pfam" id="PF00001">
    <property type="entry name" value="7tm_1"/>
    <property type="match status" value="1"/>
</dbReference>
<dbReference type="SUPFAM" id="SSF81321">
    <property type="entry name" value="Family A G protein-coupled receptor-like"/>
    <property type="match status" value="2"/>
</dbReference>
<feature type="transmembrane region" description="Helical" evidence="5">
    <location>
        <begin position="583"/>
        <end position="607"/>
    </location>
</feature>
<sequence>MLEIVTRNRSGTLASESSPGRLVDFQTYNILSIVFFVVVMGTVSFSGIIFNAINIIVFRKQGFKDTVNITLFSLALSDMGGLISLLWMSICFNPWLLDADVPFDNEEIEYMTAGWPHTCFTRITGWITAFVTFERCLCVAMPLKVKTIITPRRTIGMLVGIFLFVIAGVVPAYYSIRLEPKFFPRRNETKVGLVYIPNGAFIENVAVIINIIPQYVSFSVVIICTIILVQNLMLQSKWRQSTSRSAKKDSLANRDKRLVSMIILISKTRPPHLHKSSQAKQHKALVTKMDAGNRSKPESPEPQRTGLVNDEVLDVFVVLFFVVASGTISFFGVLFNMVNVIVFYKQGFKDTVNITLFGLAISDMGSLVTLLWMSICFNPWFANADLPFDHQDIQYLTAGWPHVCFARITSWITAFVTFERCLCIALPLKVKTILTPRRTVIVIVSIYFVMIASVSPVYYSIRLGPKYFPQRNETKIGLVYRPSGPFIENVSFSINVFAQLASFFSVIVCTAILVQNLLLKSKWRQATSSSAKQDTFTNRDKKVVKMILFISSIFIACFLPSAVNLIAMIISAEYSIVGRYQNMFLVTWAIFNSLEANNSTVNIFVYYNMSSKYREILDKMVNKKQIKK</sequence>
<name>A0ABM0ZUV2_APLCA</name>
<evidence type="ECO:0000313" key="7">
    <source>
        <dbReference type="Proteomes" id="UP000694888"/>
    </source>
</evidence>
<keyword evidence="7" id="KW-1185">Reference proteome</keyword>
<reference evidence="8" key="1">
    <citation type="submission" date="2025-08" db="UniProtKB">
        <authorList>
            <consortium name="RefSeq"/>
        </authorList>
    </citation>
    <scope>IDENTIFICATION</scope>
</reference>
<comment type="subcellular location">
    <subcellularLocation>
        <location evidence="1">Membrane</location>
    </subcellularLocation>
</comment>
<dbReference type="Proteomes" id="UP000694888">
    <property type="component" value="Unplaced"/>
</dbReference>
<feature type="transmembrane region" description="Helical" evidence="5">
    <location>
        <begin position="216"/>
        <end position="234"/>
    </location>
</feature>
<feature type="transmembrane region" description="Helical" evidence="5">
    <location>
        <begin position="315"/>
        <end position="344"/>
    </location>
</feature>
<dbReference type="InterPro" id="IPR052954">
    <property type="entry name" value="GPCR-Ligand_Int"/>
</dbReference>
<dbReference type="RefSeq" id="XP_012934915.1">
    <property type="nucleotide sequence ID" value="XM_013079461.1"/>
</dbReference>
<accession>A0ABM0ZUV2</accession>